<accession>A0AA85IRT5</accession>
<dbReference type="WBParaSite" id="TREG1_117370.1">
    <property type="protein sequence ID" value="TREG1_117370.1"/>
    <property type="gene ID" value="TREG1_117370"/>
</dbReference>
<organism evidence="5 6">
    <name type="scientific">Trichobilharzia regenti</name>
    <name type="common">Nasal bird schistosome</name>
    <dbReference type="NCBI Taxonomy" id="157069"/>
    <lineage>
        <taxon>Eukaryota</taxon>
        <taxon>Metazoa</taxon>
        <taxon>Spiralia</taxon>
        <taxon>Lophotrochozoa</taxon>
        <taxon>Platyhelminthes</taxon>
        <taxon>Trematoda</taxon>
        <taxon>Digenea</taxon>
        <taxon>Strigeidida</taxon>
        <taxon>Schistosomatoidea</taxon>
        <taxon>Schistosomatidae</taxon>
        <taxon>Trichobilharzia</taxon>
    </lineage>
</organism>
<dbReference type="InterPro" id="IPR019775">
    <property type="entry name" value="WD40_repeat_CS"/>
</dbReference>
<evidence type="ECO:0000256" key="4">
    <source>
        <dbReference type="SAM" id="MobiDB-lite"/>
    </source>
</evidence>
<reference evidence="5" key="1">
    <citation type="submission" date="2022-06" db="EMBL/GenBank/DDBJ databases">
        <authorList>
            <person name="Berger JAMES D."/>
            <person name="Berger JAMES D."/>
        </authorList>
    </citation>
    <scope>NUCLEOTIDE SEQUENCE [LARGE SCALE GENOMIC DNA]</scope>
</reference>
<evidence type="ECO:0000313" key="6">
    <source>
        <dbReference type="WBParaSite" id="TREG1_117370.1"/>
    </source>
</evidence>
<keyword evidence="2" id="KW-0677">Repeat</keyword>
<dbReference type="AlphaFoldDB" id="A0AA85IRT5"/>
<reference evidence="6" key="2">
    <citation type="submission" date="2023-11" db="UniProtKB">
        <authorList>
            <consortium name="WormBaseParasite"/>
        </authorList>
    </citation>
    <scope>IDENTIFICATION</scope>
</reference>
<evidence type="ECO:0008006" key="7">
    <source>
        <dbReference type="Google" id="ProtNLM"/>
    </source>
</evidence>
<feature type="repeat" description="WD" evidence="3">
    <location>
        <begin position="122"/>
        <end position="153"/>
    </location>
</feature>
<dbReference type="Pfam" id="PF00400">
    <property type="entry name" value="WD40"/>
    <property type="match status" value="2"/>
</dbReference>
<dbReference type="PANTHER" id="PTHR19857">
    <property type="entry name" value="MITOCHONDRIAL DIVISION PROTEIN 1-RELATED"/>
    <property type="match status" value="1"/>
</dbReference>
<evidence type="ECO:0000313" key="5">
    <source>
        <dbReference type="Proteomes" id="UP000050795"/>
    </source>
</evidence>
<dbReference type="Proteomes" id="UP000050795">
    <property type="component" value="Unassembled WGS sequence"/>
</dbReference>
<feature type="region of interest" description="Disordered" evidence="4">
    <location>
        <begin position="1"/>
        <end position="55"/>
    </location>
</feature>
<dbReference type="InterPro" id="IPR051179">
    <property type="entry name" value="WD_repeat_multifunction"/>
</dbReference>
<evidence type="ECO:0000256" key="2">
    <source>
        <dbReference type="ARBA" id="ARBA00022737"/>
    </source>
</evidence>
<evidence type="ECO:0000256" key="3">
    <source>
        <dbReference type="PROSITE-ProRule" id="PRU00221"/>
    </source>
</evidence>
<protein>
    <recommendedName>
        <fullName evidence="7">WD_REPEATS_REGION domain-containing protein</fullName>
    </recommendedName>
</protein>
<evidence type="ECO:0000256" key="1">
    <source>
        <dbReference type="ARBA" id="ARBA00022574"/>
    </source>
</evidence>
<feature type="compositionally biased region" description="Basic and acidic residues" evidence="4">
    <location>
        <begin position="10"/>
        <end position="22"/>
    </location>
</feature>
<dbReference type="PROSITE" id="PS00678">
    <property type="entry name" value="WD_REPEATS_1"/>
    <property type="match status" value="1"/>
</dbReference>
<keyword evidence="5" id="KW-1185">Reference proteome</keyword>
<dbReference type="SUPFAM" id="SSF50978">
    <property type="entry name" value="WD40 repeat-like"/>
    <property type="match status" value="1"/>
</dbReference>
<dbReference type="InterPro" id="IPR036322">
    <property type="entry name" value="WD40_repeat_dom_sf"/>
</dbReference>
<dbReference type="PROSITE" id="PS50082">
    <property type="entry name" value="WD_REPEATS_2"/>
    <property type="match status" value="2"/>
</dbReference>
<keyword evidence="1 3" id="KW-0853">WD repeat</keyword>
<dbReference type="SMART" id="SM00320">
    <property type="entry name" value="WD40"/>
    <property type="match status" value="5"/>
</dbReference>
<proteinExistence type="predicted"/>
<dbReference type="InterPro" id="IPR015943">
    <property type="entry name" value="WD40/YVTN_repeat-like_dom_sf"/>
</dbReference>
<dbReference type="PROSITE" id="PS50294">
    <property type="entry name" value="WD_REPEATS_REGION"/>
    <property type="match status" value="2"/>
</dbReference>
<feature type="compositionally biased region" description="Acidic residues" evidence="4">
    <location>
        <begin position="23"/>
        <end position="40"/>
    </location>
</feature>
<dbReference type="InterPro" id="IPR001680">
    <property type="entry name" value="WD40_rpt"/>
</dbReference>
<name>A0AA85IRT5_TRIRE</name>
<dbReference type="Gene3D" id="2.130.10.10">
    <property type="entry name" value="YVTN repeat-like/Quinoprotein amine dehydrogenase"/>
    <property type="match status" value="1"/>
</dbReference>
<dbReference type="PANTHER" id="PTHR19857:SF8">
    <property type="entry name" value="ANGIO-ASSOCIATED MIGRATORY CELL PROTEIN"/>
    <property type="match status" value="1"/>
</dbReference>
<sequence length="543" mass="60030">MEEKEDEEVETQKEENEGKEQAEEPEEEVEYLDEDVEWIADEDRPADNSDESANEGDVFEEQMDVVQEFTPPQDDTFQLFSGHKESVFCVDFDCTGQYLVSGGQDHIAIIWNVATGVAEFICQGHEDSVHCVKFSPDGGYLCTGDMAGSIRVWLKPLKSVETSLEWKLLTTLNTGDLLWIRWWSPPANSINVKSKVDNTSGLPNPAVLLAGDEDGLVTAWPVKANLTNTNSAASHAKCLSGTGQPAIDAIILPSTVNTDKPKLAVLYKDGDLRVWDLKTESQITSLQLCSTHSSLSTLCRDLEVYQLLSPQSFTTSSGGVNSSESDVFLITGNGFICPVSLKHTPTTEMLDSRLKILDVIKTEDDGSVEALSCSWTHPLFAFGTVTGILGICDTQTLSIRQKWMYIDEDDGQPIGITSLCWSRYKPIFFTTTVKGSIVAWPGISGERIQSPSLSSPTCNHQSKDPIPLKIWWGHKAMILDLALPPSMHNLSNHNNNVEINSEKGNENTLQLLNNSKTELYNIEPFLCTASDDATVRFFEINFS</sequence>
<feature type="repeat" description="WD" evidence="3">
    <location>
        <begin position="80"/>
        <end position="116"/>
    </location>
</feature>